<keyword evidence="2" id="KW-0812">Transmembrane</keyword>
<feature type="transmembrane region" description="Helical" evidence="2">
    <location>
        <begin position="94"/>
        <end position="115"/>
    </location>
</feature>
<reference evidence="4" key="2">
    <citation type="submission" date="2008-06" db="EMBL/GenBank/DDBJ databases">
        <authorList>
            <consortium name="FlyBase"/>
        </authorList>
    </citation>
    <scope>NUCLEOTIDE SEQUENCE</scope>
    <source>
        <strain evidence="4">Rob3c</strain>
    </source>
</reference>
<evidence type="ECO:0000313" key="4">
    <source>
        <dbReference type="EMBL" id="EDW48040.1"/>
    </source>
</evidence>
<name>B4HSG2_DROSE</name>
<evidence type="ECO:0000313" key="5">
    <source>
        <dbReference type="Proteomes" id="UP000001292"/>
    </source>
</evidence>
<proteinExistence type="predicted"/>
<dbReference type="HOGENOM" id="CLU_1961902_0_0_1"/>
<accession>B4HSG2</accession>
<feature type="compositionally biased region" description="Basic and acidic residues" evidence="1">
    <location>
        <begin position="1"/>
        <end position="24"/>
    </location>
</feature>
<dbReference type="EMBL" id="CH688466">
    <property type="protein sequence ID" value="EDW44952.1"/>
    <property type="molecule type" value="Genomic_DNA"/>
</dbReference>
<keyword evidence="2" id="KW-1133">Transmembrane helix</keyword>
<keyword evidence="5" id="KW-1185">Reference proteome</keyword>
<keyword evidence="2" id="KW-0472">Membrane</keyword>
<sequence length="128" mass="15070">MLDERSRVRELEKQRERDKEHNEATSKGATEAHTIANEQLLSKTEVINLAIVPQFDEDLERLQRLQENGGRRHHRARHRHRQQSEEELSGIHCIMQVMMGVAAVSTVFGMLGTFFKQRILDQLRMMHW</sequence>
<feature type="region of interest" description="Disordered" evidence="1">
    <location>
        <begin position="1"/>
        <end position="33"/>
    </location>
</feature>
<organism evidence="5">
    <name type="scientific">Drosophila sechellia</name>
    <name type="common">Fruit fly</name>
    <dbReference type="NCBI Taxonomy" id="7238"/>
    <lineage>
        <taxon>Eukaryota</taxon>
        <taxon>Metazoa</taxon>
        <taxon>Ecdysozoa</taxon>
        <taxon>Arthropoda</taxon>
        <taxon>Hexapoda</taxon>
        <taxon>Insecta</taxon>
        <taxon>Pterygota</taxon>
        <taxon>Neoptera</taxon>
        <taxon>Endopterygota</taxon>
        <taxon>Diptera</taxon>
        <taxon>Brachycera</taxon>
        <taxon>Muscomorpha</taxon>
        <taxon>Ephydroidea</taxon>
        <taxon>Drosophilidae</taxon>
        <taxon>Drosophila</taxon>
        <taxon>Sophophora</taxon>
    </lineage>
</organism>
<dbReference type="AlphaFoldDB" id="B4HSG2"/>
<gene>
    <name evidence="4" type="primary">Dsec\GM20114</name>
    <name evidence="3" type="synonym">Dsec\GM16548</name>
    <name evidence="3" type="ORF">Dsec_GM16548</name>
    <name evidence="4" type="ORF">Dsec_GM20114</name>
    <name evidence="4" type="ORF">GM16548</name>
    <name evidence="4" type="ORF">GM20114</name>
</gene>
<dbReference type="Proteomes" id="UP000001292">
    <property type="component" value="Unassembled WGS sequence"/>
</dbReference>
<dbReference type="EMBL" id="CH480816">
    <property type="protein sequence ID" value="EDW48040.1"/>
    <property type="molecule type" value="Genomic_DNA"/>
</dbReference>
<evidence type="ECO:0000256" key="2">
    <source>
        <dbReference type="SAM" id="Phobius"/>
    </source>
</evidence>
<evidence type="ECO:0000313" key="3">
    <source>
        <dbReference type="EMBL" id="EDW44952.1"/>
    </source>
</evidence>
<evidence type="ECO:0000256" key="1">
    <source>
        <dbReference type="SAM" id="MobiDB-lite"/>
    </source>
</evidence>
<protein>
    <submittedName>
        <fullName evidence="3">GM16548</fullName>
    </submittedName>
    <submittedName>
        <fullName evidence="4">GM20114</fullName>
    </submittedName>
</protein>
<reference evidence="4 5" key="1">
    <citation type="journal article" date="2007" name="Nature">
        <title>Evolution of genes and genomes on the Drosophila phylogeny.</title>
        <authorList>
            <consortium name="Drosophila 12 Genomes Consortium"/>
            <person name="Clark A.G."/>
            <person name="Eisen M.B."/>
            <person name="Smith D.R."/>
            <person name="Bergman C.M."/>
            <person name="Oliver B."/>
            <person name="Markow T.A."/>
            <person name="Kaufman T.C."/>
            <person name="Kellis M."/>
            <person name="Gelbart W."/>
            <person name="Iyer V.N."/>
            <person name="Pollard D.A."/>
            <person name="Sackton T.B."/>
            <person name="Larracuente A.M."/>
            <person name="Singh N.D."/>
            <person name="Abad J.P."/>
            <person name="Abt D.N."/>
            <person name="Adryan B."/>
            <person name="Aguade M."/>
            <person name="Akashi H."/>
            <person name="Anderson W.W."/>
            <person name="Aquadro C.F."/>
            <person name="Ardell D.H."/>
            <person name="Arguello R."/>
            <person name="Artieri C.G."/>
            <person name="Barbash D.A."/>
            <person name="Barker D."/>
            <person name="Barsanti P."/>
            <person name="Batterham P."/>
            <person name="Batzoglou S."/>
            <person name="Begun D."/>
            <person name="Bhutkar A."/>
            <person name="Blanco E."/>
            <person name="Bosak S.A."/>
            <person name="Bradley R.K."/>
            <person name="Brand A.D."/>
            <person name="Brent M.R."/>
            <person name="Brooks A.N."/>
            <person name="Brown R.H."/>
            <person name="Butlin R.K."/>
            <person name="Caggese C."/>
            <person name="Calvi B.R."/>
            <person name="Bernardo de Carvalho A."/>
            <person name="Caspi A."/>
            <person name="Castrezana S."/>
            <person name="Celniker S.E."/>
            <person name="Chang J.L."/>
            <person name="Chapple C."/>
            <person name="Chatterji S."/>
            <person name="Chinwalla A."/>
            <person name="Civetta A."/>
            <person name="Clifton S.W."/>
            <person name="Comeron J.M."/>
            <person name="Costello J.C."/>
            <person name="Coyne J.A."/>
            <person name="Daub J."/>
            <person name="David R.G."/>
            <person name="Delcher A.L."/>
            <person name="Delehaunty K."/>
            <person name="Do C.B."/>
            <person name="Ebling H."/>
            <person name="Edwards K."/>
            <person name="Eickbush T."/>
            <person name="Evans J.D."/>
            <person name="Filipski A."/>
            <person name="Findeiss S."/>
            <person name="Freyhult E."/>
            <person name="Fulton L."/>
            <person name="Fulton R."/>
            <person name="Garcia A.C."/>
            <person name="Gardiner A."/>
            <person name="Garfield D.A."/>
            <person name="Garvin B.E."/>
            <person name="Gibson G."/>
            <person name="Gilbert D."/>
            <person name="Gnerre S."/>
            <person name="Godfrey J."/>
            <person name="Good R."/>
            <person name="Gotea V."/>
            <person name="Gravely B."/>
            <person name="Greenberg A.J."/>
            <person name="Griffiths-Jones S."/>
            <person name="Gross S."/>
            <person name="Guigo R."/>
            <person name="Gustafson E.A."/>
            <person name="Haerty W."/>
            <person name="Hahn M.W."/>
            <person name="Halligan D.L."/>
            <person name="Halpern A.L."/>
            <person name="Halter G.M."/>
            <person name="Han M.V."/>
            <person name="Heger A."/>
            <person name="Hillier L."/>
            <person name="Hinrichs A.S."/>
            <person name="Holmes I."/>
            <person name="Hoskins R.A."/>
            <person name="Hubisz M.J."/>
            <person name="Hultmark D."/>
            <person name="Huntley M.A."/>
            <person name="Jaffe D.B."/>
            <person name="Jagadeeshan S."/>
            <person name="Jeck W.R."/>
            <person name="Johnson J."/>
            <person name="Jones C.D."/>
            <person name="Jordan W.C."/>
            <person name="Karpen G.H."/>
            <person name="Kataoka E."/>
            <person name="Keightley P.D."/>
            <person name="Kheradpour P."/>
            <person name="Kirkness E.F."/>
            <person name="Koerich L.B."/>
            <person name="Kristiansen K."/>
            <person name="Kudrna D."/>
            <person name="Kulathinal R.J."/>
            <person name="Kumar S."/>
            <person name="Kwok R."/>
            <person name="Lander E."/>
            <person name="Langley C.H."/>
            <person name="Lapoint R."/>
            <person name="Lazzaro B.P."/>
            <person name="Lee S.J."/>
            <person name="Levesque L."/>
            <person name="Li R."/>
            <person name="Lin C.F."/>
            <person name="Lin M.F."/>
            <person name="Lindblad-Toh K."/>
            <person name="Llopart A."/>
            <person name="Long M."/>
            <person name="Low L."/>
            <person name="Lozovsky E."/>
            <person name="Lu J."/>
            <person name="Luo M."/>
            <person name="Machado C.A."/>
            <person name="Makalowski W."/>
            <person name="Marzo M."/>
            <person name="Matsuda M."/>
            <person name="Matzkin L."/>
            <person name="McAllister B."/>
            <person name="McBride C.S."/>
            <person name="McKernan B."/>
            <person name="McKernan K."/>
            <person name="Mendez-Lago M."/>
            <person name="Minx P."/>
            <person name="Mollenhauer M.U."/>
            <person name="Montooth K."/>
            <person name="Mount S.M."/>
            <person name="Mu X."/>
            <person name="Myers E."/>
            <person name="Negre B."/>
            <person name="Newfeld S."/>
            <person name="Nielsen R."/>
            <person name="Noor M.A."/>
            <person name="O'Grady P."/>
            <person name="Pachter L."/>
            <person name="Papaceit M."/>
            <person name="Parisi M.J."/>
            <person name="Parisi M."/>
            <person name="Parts L."/>
            <person name="Pedersen J.S."/>
            <person name="Pesole G."/>
            <person name="Phillippy A.M."/>
            <person name="Ponting C.P."/>
            <person name="Pop M."/>
            <person name="Porcelli D."/>
            <person name="Powell J.R."/>
            <person name="Prohaska S."/>
            <person name="Pruitt K."/>
            <person name="Puig M."/>
            <person name="Quesneville H."/>
            <person name="Ram K.R."/>
            <person name="Rand D."/>
            <person name="Rasmussen M.D."/>
            <person name="Reed L.K."/>
            <person name="Reenan R."/>
            <person name="Reily A."/>
            <person name="Remington K.A."/>
            <person name="Rieger T.T."/>
            <person name="Ritchie M.G."/>
            <person name="Robin C."/>
            <person name="Rogers Y.H."/>
            <person name="Rohde C."/>
            <person name="Rozas J."/>
            <person name="Rubenfield M.J."/>
            <person name="Ruiz A."/>
            <person name="Russo S."/>
            <person name="Salzberg S.L."/>
            <person name="Sanchez-Gracia A."/>
            <person name="Saranga D.J."/>
            <person name="Sato H."/>
            <person name="Schaeffer S.W."/>
            <person name="Schatz M.C."/>
            <person name="Schlenke T."/>
            <person name="Schwartz R."/>
            <person name="Segarra C."/>
            <person name="Singh R.S."/>
            <person name="Sirot L."/>
            <person name="Sirota M."/>
            <person name="Sisneros N.B."/>
            <person name="Smith C.D."/>
            <person name="Smith T.F."/>
            <person name="Spieth J."/>
            <person name="Stage D.E."/>
            <person name="Stark A."/>
            <person name="Stephan W."/>
            <person name="Strausberg R.L."/>
            <person name="Strempel S."/>
            <person name="Sturgill D."/>
            <person name="Sutton G."/>
            <person name="Sutton G.G."/>
            <person name="Tao W."/>
            <person name="Teichmann S."/>
            <person name="Tobari Y.N."/>
            <person name="Tomimura Y."/>
            <person name="Tsolas J.M."/>
            <person name="Valente V.L."/>
            <person name="Venter E."/>
            <person name="Venter J.C."/>
            <person name="Vicario S."/>
            <person name="Vieira F.G."/>
            <person name="Vilella A.J."/>
            <person name="Villasante A."/>
            <person name="Walenz B."/>
            <person name="Wang J."/>
            <person name="Wasserman M."/>
            <person name="Watts T."/>
            <person name="Wilson D."/>
            <person name="Wilson R.K."/>
            <person name="Wing R.A."/>
            <person name="Wolfner M.F."/>
            <person name="Wong A."/>
            <person name="Wong G.K."/>
            <person name="Wu C.I."/>
            <person name="Wu G."/>
            <person name="Yamamoto D."/>
            <person name="Yang H.P."/>
            <person name="Yang S.P."/>
            <person name="Yorke J.A."/>
            <person name="Yoshida K."/>
            <person name="Zdobnov E."/>
            <person name="Zhang P."/>
            <person name="Zhang Y."/>
            <person name="Zimin A.V."/>
            <person name="Baldwin J."/>
            <person name="Abdouelleil A."/>
            <person name="Abdulkadir J."/>
            <person name="Abebe A."/>
            <person name="Abera B."/>
            <person name="Abreu J."/>
            <person name="Acer S.C."/>
            <person name="Aftuck L."/>
            <person name="Alexander A."/>
            <person name="An P."/>
            <person name="Anderson E."/>
            <person name="Anderson S."/>
            <person name="Arachi H."/>
            <person name="Azer M."/>
            <person name="Bachantsang P."/>
            <person name="Barry A."/>
            <person name="Bayul T."/>
            <person name="Berlin A."/>
            <person name="Bessette D."/>
            <person name="Bloom T."/>
            <person name="Blye J."/>
            <person name="Boguslavskiy L."/>
            <person name="Bonnet C."/>
            <person name="Boukhgalter B."/>
            <person name="Bourzgui I."/>
            <person name="Brown A."/>
            <person name="Cahill P."/>
            <person name="Channer S."/>
            <person name="Cheshatsang Y."/>
            <person name="Chuda L."/>
            <person name="Citroen M."/>
            <person name="Collymore A."/>
            <person name="Cooke P."/>
            <person name="Costello M."/>
            <person name="D'Aco K."/>
            <person name="Daza R."/>
            <person name="De Haan G."/>
            <person name="DeGray S."/>
            <person name="DeMaso C."/>
            <person name="Dhargay N."/>
            <person name="Dooley K."/>
            <person name="Dooley E."/>
            <person name="Doricent M."/>
            <person name="Dorje P."/>
            <person name="Dorjee K."/>
            <person name="Dupes A."/>
            <person name="Elong R."/>
            <person name="Falk J."/>
            <person name="Farina A."/>
            <person name="Faro S."/>
            <person name="Ferguson D."/>
            <person name="Fisher S."/>
            <person name="Foley C.D."/>
            <person name="Franke A."/>
            <person name="Friedrich D."/>
            <person name="Gadbois L."/>
            <person name="Gearin G."/>
            <person name="Gearin C.R."/>
            <person name="Giannoukos G."/>
            <person name="Goode T."/>
            <person name="Graham J."/>
            <person name="Grandbois E."/>
            <person name="Grewal S."/>
            <person name="Gyaltsen K."/>
            <person name="Hafez N."/>
            <person name="Hagos B."/>
            <person name="Hall J."/>
            <person name="Henson C."/>
            <person name="Hollinger A."/>
            <person name="Honan T."/>
            <person name="Huard M.D."/>
            <person name="Hughes L."/>
            <person name="Hurhula B."/>
            <person name="Husby M.E."/>
            <person name="Kamat A."/>
            <person name="Kanga B."/>
            <person name="Kashin S."/>
            <person name="Khazanovich D."/>
            <person name="Kisner P."/>
            <person name="Lance K."/>
            <person name="Lara M."/>
            <person name="Lee W."/>
            <person name="Lennon N."/>
            <person name="Letendre F."/>
            <person name="LeVine R."/>
            <person name="Lipovsky A."/>
            <person name="Liu X."/>
            <person name="Liu J."/>
            <person name="Liu S."/>
            <person name="Lokyitsang T."/>
            <person name="Lokyitsang Y."/>
            <person name="Lubonja R."/>
            <person name="Lui A."/>
            <person name="MacDonald P."/>
            <person name="Magnisalis V."/>
            <person name="Maru K."/>
            <person name="Matthews C."/>
            <person name="McCusker W."/>
            <person name="McDonough S."/>
            <person name="Mehta T."/>
            <person name="Meldrim J."/>
            <person name="Meneus L."/>
            <person name="Mihai O."/>
            <person name="Mihalev A."/>
            <person name="Mihova T."/>
            <person name="Mittelman R."/>
            <person name="Mlenga V."/>
            <person name="Montmayeur A."/>
            <person name="Mulrain L."/>
            <person name="Navidi A."/>
            <person name="Naylor J."/>
            <person name="Negash T."/>
            <person name="Nguyen T."/>
            <person name="Nguyen N."/>
            <person name="Nicol R."/>
            <person name="Norbu C."/>
            <person name="Norbu N."/>
            <person name="Novod N."/>
            <person name="O'Neill B."/>
            <person name="Osman S."/>
            <person name="Markiewicz E."/>
            <person name="Oyono O.L."/>
            <person name="Patti C."/>
            <person name="Phunkhang P."/>
            <person name="Pierre F."/>
            <person name="Priest M."/>
            <person name="Raghuraman S."/>
            <person name="Rege F."/>
            <person name="Reyes R."/>
            <person name="Rise C."/>
            <person name="Rogov P."/>
            <person name="Ross K."/>
            <person name="Ryan E."/>
            <person name="Settipalli S."/>
            <person name="Shea T."/>
            <person name="Sherpa N."/>
            <person name="Shi L."/>
            <person name="Shih D."/>
            <person name="Sparrow T."/>
            <person name="Spaulding J."/>
            <person name="Stalker J."/>
            <person name="Stange-Thomann N."/>
            <person name="Stavropoulos S."/>
            <person name="Stone C."/>
            <person name="Strader C."/>
            <person name="Tesfaye S."/>
            <person name="Thomson T."/>
            <person name="Thoulutsang Y."/>
            <person name="Thoulutsang D."/>
            <person name="Topham K."/>
            <person name="Topping I."/>
            <person name="Tsamla T."/>
            <person name="Vassiliev H."/>
            <person name="Vo A."/>
            <person name="Wangchuk T."/>
            <person name="Wangdi T."/>
            <person name="Weiand M."/>
            <person name="Wilkinson J."/>
            <person name="Wilson A."/>
            <person name="Yadav S."/>
            <person name="Young G."/>
            <person name="Yu Q."/>
            <person name="Zembek L."/>
            <person name="Zhong D."/>
            <person name="Zimmer A."/>
            <person name="Zwirko Z."/>
            <person name="Jaffe D.B."/>
            <person name="Alvarez P."/>
            <person name="Brockman W."/>
            <person name="Butler J."/>
            <person name="Chin C."/>
            <person name="Gnerre S."/>
            <person name="Grabherr M."/>
            <person name="Kleber M."/>
            <person name="Mauceli E."/>
            <person name="MacCallum I."/>
        </authorList>
    </citation>
    <scope>NUCLEOTIDE SEQUENCE [LARGE SCALE GENOMIC DNA]</scope>
    <source>
        <strain evidence="4">Rob3c</strain>
        <strain evidence="5">Rob3c / Tucson 14021-0248.25</strain>
    </source>
</reference>
<dbReference type="STRING" id="7238.B4HSG2"/>